<protein>
    <submittedName>
        <fullName evidence="1">Uncharacterized protein</fullName>
    </submittedName>
</protein>
<dbReference type="Proteomes" id="UP000823775">
    <property type="component" value="Unassembled WGS sequence"/>
</dbReference>
<accession>A0ABS8US24</accession>
<comment type="caution">
    <text evidence="1">The sequence shown here is derived from an EMBL/GenBank/DDBJ whole genome shotgun (WGS) entry which is preliminary data.</text>
</comment>
<reference evidence="1 2" key="1">
    <citation type="journal article" date="2021" name="BMC Genomics">
        <title>Datura genome reveals duplications of psychoactive alkaloid biosynthetic genes and high mutation rate following tissue culture.</title>
        <authorList>
            <person name="Rajewski A."/>
            <person name="Carter-House D."/>
            <person name="Stajich J."/>
            <person name="Litt A."/>
        </authorList>
    </citation>
    <scope>NUCLEOTIDE SEQUENCE [LARGE SCALE GENOMIC DNA]</scope>
    <source>
        <strain evidence="1">AR-01</strain>
    </source>
</reference>
<evidence type="ECO:0000313" key="1">
    <source>
        <dbReference type="EMBL" id="MCD9637661.1"/>
    </source>
</evidence>
<proteinExistence type="predicted"/>
<name>A0ABS8US24_DATST</name>
<sequence>MEEKRFFVPLVEMMSVETMAVVPMNYDGDDVQGYTKMVGCTNQEKKNMIGLAPDRRMRCKNTRRCPIAFARHPPANLRPSQSKCRMKHRSGFRALGHFPRLALHQHFVSQDRRNASVSPVDTYIPSILLLSGG</sequence>
<gene>
    <name evidence="1" type="ORF">HAX54_021068</name>
</gene>
<keyword evidence="2" id="KW-1185">Reference proteome</keyword>
<evidence type="ECO:0000313" key="2">
    <source>
        <dbReference type="Proteomes" id="UP000823775"/>
    </source>
</evidence>
<dbReference type="EMBL" id="JACEIK010002530">
    <property type="protein sequence ID" value="MCD9637661.1"/>
    <property type="molecule type" value="Genomic_DNA"/>
</dbReference>
<organism evidence="1 2">
    <name type="scientific">Datura stramonium</name>
    <name type="common">Jimsonweed</name>
    <name type="synonym">Common thornapple</name>
    <dbReference type="NCBI Taxonomy" id="4076"/>
    <lineage>
        <taxon>Eukaryota</taxon>
        <taxon>Viridiplantae</taxon>
        <taxon>Streptophyta</taxon>
        <taxon>Embryophyta</taxon>
        <taxon>Tracheophyta</taxon>
        <taxon>Spermatophyta</taxon>
        <taxon>Magnoliopsida</taxon>
        <taxon>eudicotyledons</taxon>
        <taxon>Gunneridae</taxon>
        <taxon>Pentapetalae</taxon>
        <taxon>asterids</taxon>
        <taxon>lamiids</taxon>
        <taxon>Solanales</taxon>
        <taxon>Solanaceae</taxon>
        <taxon>Solanoideae</taxon>
        <taxon>Datureae</taxon>
        <taxon>Datura</taxon>
    </lineage>
</organism>